<evidence type="ECO:0000313" key="2">
    <source>
        <dbReference type="EMBL" id="CAB4124791.1"/>
    </source>
</evidence>
<feature type="compositionally biased region" description="Polar residues" evidence="1">
    <location>
        <begin position="7"/>
        <end position="17"/>
    </location>
</feature>
<accession>A0A6J5KS97</accession>
<reference evidence="2" key="1">
    <citation type="submission" date="2020-04" db="EMBL/GenBank/DDBJ databases">
        <authorList>
            <person name="Chiriac C."/>
            <person name="Salcher M."/>
            <person name="Ghai R."/>
            <person name="Kavagutti S V."/>
        </authorList>
    </citation>
    <scope>NUCLEOTIDE SEQUENCE</scope>
</reference>
<protein>
    <submittedName>
        <fullName evidence="2">Uncharacterized protein</fullName>
    </submittedName>
</protein>
<dbReference type="EMBL" id="LR796181">
    <property type="protein sequence ID" value="CAB4124791.1"/>
    <property type="molecule type" value="Genomic_DNA"/>
</dbReference>
<proteinExistence type="predicted"/>
<organism evidence="2">
    <name type="scientific">uncultured Caudovirales phage</name>
    <dbReference type="NCBI Taxonomy" id="2100421"/>
    <lineage>
        <taxon>Viruses</taxon>
        <taxon>Duplodnaviria</taxon>
        <taxon>Heunggongvirae</taxon>
        <taxon>Uroviricota</taxon>
        <taxon>Caudoviricetes</taxon>
        <taxon>Peduoviridae</taxon>
        <taxon>Maltschvirus</taxon>
        <taxon>Maltschvirus maltsch</taxon>
    </lineage>
</organism>
<gene>
    <name evidence="3" type="ORF">UFOVP246_67</name>
    <name evidence="2" type="ORF">UFOVP59_48</name>
</gene>
<name>A0A6J5KS97_9CAUD</name>
<dbReference type="EMBL" id="LR798291">
    <property type="protein sequence ID" value="CAB5220995.1"/>
    <property type="molecule type" value="Genomic_DNA"/>
</dbReference>
<feature type="region of interest" description="Disordered" evidence="1">
    <location>
        <begin position="1"/>
        <end position="20"/>
    </location>
</feature>
<evidence type="ECO:0000256" key="1">
    <source>
        <dbReference type="SAM" id="MobiDB-lite"/>
    </source>
</evidence>
<evidence type="ECO:0000313" key="3">
    <source>
        <dbReference type="EMBL" id="CAB5220995.1"/>
    </source>
</evidence>
<sequence>MAPRKTNPFSKSATQDNPYAIYEGDGPFGRTICKVLKTYQHPDNEKGNQFARWFVAVSTDFTYNRFELGDSYINDAIWGLKLTYATPEWKEHYK</sequence>